<organism evidence="1 2">
    <name type="scientific">Eucalyptus globulus</name>
    <name type="common">Tasmanian blue gum</name>
    <dbReference type="NCBI Taxonomy" id="34317"/>
    <lineage>
        <taxon>Eukaryota</taxon>
        <taxon>Viridiplantae</taxon>
        <taxon>Streptophyta</taxon>
        <taxon>Embryophyta</taxon>
        <taxon>Tracheophyta</taxon>
        <taxon>Spermatophyta</taxon>
        <taxon>Magnoliopsida</taxon>
        <taxon>eudicotyledons</taxon>
        <taxon>Gunneridae</taxon>
        <taxon>Pentapetalae</taxon>
        <taxon>rosids</taxon>
        <taxon>malvids</taxon>
        <taxon>Myrtales</taxon>
        <taxon>Myrtaceae</taxon>
        <taxon>Myrtoideae</taxon>
        <taxon>Eucalypteae</taxon>
        <taxon>Eucalyptus</taxon>
    </lineage>
</organism>
<evidence type="ECO:0000313" key="1">
    <source>
        <dbReference type="EMBL" id="KAL3747632.1"/>
    </source>
</evidence>
<sequence length="170" mass="18920">MAEKLCKFFESRDGEVLLPQGWALIKLFLDVAFYAKDPESGGLLDDEVMVGQKLISIRLHIDEVRCHRGCAIKDAVHPHLIDMGVPEDLQADILDKIASLPLLRNWSKTARVPSIMVDVVVQTGAEDYEPETDASEGPGNIDLLPETVTPRAEAEVRCPVCWEEREKGRA</sequence>
<reference evidence="1 2" key="1">
    <citation type="submission" date="2024-11" db="EMBL/GenBank/DDBJ databases">
        <title>Chromosome-level genome assembly of Eucalyptus globulus Labill. provides insights into its genome evolution.</title>
        <authorList>
            <person name="Li X."/>
        </authorList>
    </citation>
    <scope>NUCLEOTIDE SEQUENCE [LARGE SCALE GENOMIC DNA]</scope>
    <source>
        <strain evidence="1">CL2024</strain>
        <tissue evidence="1">Fresh tender leaves</tissue>
    </source>
</reference>
<comment type="caution">
    <text evidence="1">The sequence shown here is derived from an EMBL/GenBank/DDBJ whole genome shotgun (WGS) entry which is preliminary data.</text>
</comment>
<dbReference type="AlphaFoldDB" id="A0ABD3L7Y8"/>
<evidence type="ECO:0000313" key="2">
    <source>
        <dbReference type="Proteomes" id="UP001634007"/>
    </source>
</evidence>
<dbReference type="EMBL" id="JBJKBG010000003">
    <property type="protein sequence ID" value="KAL3747632.1"/>
    <property type="molecule type" value="Genomic_DNA"/>
</dbReference>
<name>A0ABD3L7Y8_EUCGL</name>
<keyword evidence="2" id="KW-1185">Reference proteome</keyword>
<dbReference type="Proteomes" id="UP001634007">
    <property type="component" value="Unassembled WGS sequence"/>
</dbReference>
<gene>
    <name evidence="1" type="ORF">ACJRO7_016436</name>
</gene>
<accession>A0ABD3L7Y8</accession>
<protein>
    <submittedName>
        <fullName evidence="1">Uncharacterized protein</fullName>
    </submittedName>
</protein>
<proteinExistence type="predicted"/>